<keyword evidence="6" id="KW-0460">Magnesium</keyword>
<comment type="similarity">
    <text evidence="7">Belongs to the PINc/VapC protein family.</text>
</comment>
<keyword evidence="3" id="KW-0540">Nuclease</keyword>
<feature type="domain" description="PIN" evidence="8">
    <location>
        <begin position="3"/>
        <end position="88"/>
    </location>
</feature>
<dbReference type="Proteomes" id="UP001519325">
    <property type="component" value="Unassembled WGS sequence"/>
</dbReference>
<evidence type="ECO:0000256" key="7">
    <source>
        <dbReference type="ARBA" id="ARBA00038093"/>
    </source>
</evidence>
<dbReference type="SUPFAM" id="SSF88723">
    <property type="entry name" value="PIN domain-like"/>
    <property type="match status" value="1"/>
</dbReference>
<sequence>MTTTVQLLELLFTARNPNQWDTYNAELRRHTLLEPTPTTHAMALDIQQRLWHSGRMRSVGVVDCAIAAIALRYNVTVVHYDADFDHIKTVVPEFRHEWVAQKGTL</sequence>
<comment type="cofactor">
    <cofactor evidence="1">
        <name>Mg(2+)</name>
        <dbReference type="ChEBI" id="CHEBI:18420"/>
    </cofactor>
</comment>
<protein>
    <submittedName>
        <fullName evidence="9">Nucleic acid-binding protein</fullName>
    </submittedName>
</protein>
<dbReference type="PANTHER" id="PTHR33653:SF1">
    <property type="entry name" value="RIBONUCLEASE VAPC2"/>
    <property type="match status" value="1"/>
</dbReference>
<evidence type="ECO:0000256" key="4">
    <source>
        <dbReference type="ARBA" id="ARBA00022723"/>
    </source>
</evidence>
<reference evidence="9 10" key="1">
    <citation type="submission" date="2021-03" db="EMBL/GenBank/DDBJ databases">
        <title>Sequencing the genomes of 1000 actinobacteria strains.</title>
        <authorList>
            <person name="Klenk H.-P."/>
        </authorList>
    </citation>
    <scope>NUCLEOTIDE SEQUENCE [LARGE SCALE GENOMIC DNA]</scope>
    <source>
        <strain evidence="9 10">DSM 45516</strain>
    </source>
</reference>
<proteinExistence type="inferred from homology"/>
<keyword evidence="5" id="KW-0378">Hydrolase</keyword>
<keyword evidence="10" id="KW-1185">Reference proteome</keyword>
<evidence type="ECO:0000256" key="3">
    <source>
        <dbReference type="ARBA" id="ARBA00022722"/>
    </source>
</evidence>
<comment type="caution">
    <text evidence="9">The sequence shown here is derived from an EMBL/GenBank/DDBJ whole genome shotgun (WGS) entry which is preliminary data.</text>
</comment>
<name>A0ABS4QQV2_9NOCA</name>
<evidence type="ECO:0000256" key="2">
    <source>
        <dbReference type="ARBA" id="ARBA00022649"/>
    </source>
</evidence>
<dbReference type="Gene3D" id="3.40.50.1010">
    <property type="entry name" value="5'-nuclease"/>
    <property type="match status" value="1"/>
</dbReference>
<evidence type="ECO:0000256" key="5">
    <source>
        <dbReference type="ARBA" id="ARBA00022801"/>
    </source>
</evidence>
<dbReference type="PANTHER" id="PTHR33653">
    <property type="entry name" value="RIBONUCLEASE VAPC2"/>
    <property type="match status" value="1"/>
</dbReference>
<keyword evidence="2" id="KW-1277">Toxin-antitoxin system</keyword>
<dbReference type="InterPro" id="IPR002716">
    <property type="entry name" value="PIN_dom"/>
</dbReference>
<accession>A0ABS4QQV2</accession>
<keyword evidence="4" id="KW-0479">Metal-binding</keyword>
<evidence type="ECO:0000313" key="10">
    <source>
        <dbReference type="Proteomes" id="UP001519325"/>
    </source>
</evidence>
<evidence type="ECO:0000259" key="8">
    <source>
        <dbReference type="Pfam" id="PF01850"/>
    </source>
</evidence>
<dbReference type="EMBL" id="JAGGMR010000001">
    <property type="protein sequence ID" value="MBP2194082.1"/>
    <property type="molecule type" value="Genomic_DNA"/>
</dbReference>
<organism evidence="9 10">
    <name type="scientific">Nocardia goodfellowii</name>
    <dbReference type="NCBI Taxonomy" id="882446"/>
    <lineage>
        <taxon>Bacteria</taxon>
        <taxon>Bacillati</taxon>
        <taxon>Actinomycetota</taxon>
        <taxon>Actinomycetes</taxon>
        <taxon>Mycobacteriales</taxon>
        <taxon>Nocardiaceae</taxon>
        <taxon>Nocardia</taxon>
    </lineage>
</organism>
<evidence type="ECO:0000256" key="6">
    <source>
        <dbReference type="ARBA" id="ARBA00022842"/>
    </source>
</evidence>
<dbReference type="InterPro" id="IPR050556">
    <property type="entry name" value="Type_II_TA_system_RNase"/>
</dbReference>
<evidence type="ECO:0000256" key="1">
    <source>
        <dbReference type="ARBA" id="ARBA00001946"/>
    </source>
</evidence>
<dbReference type="InterPro" id="IPR029060">
    <property type="entry name" value="PIN-like_dom_sf"/>
</dbReference>
<gene>
    <name evidence="9" type="ORF">BJ987_006983</name>
</gene>
<evidence type="ECO:0000313" key="9">
    <source>
        <dbReference type="EMBL" id="MBP2194082.1"/>
    </source>
</evidence>
<dbReference type="Pfam" id="PF01850">
    <property type="entry name" value="PIN"/>
    <property type="match status" value="1"/>
</dbReference>